<dbReference type="AlphaFoldDB" id="A0A9P9X7H7"/>
<proteinExistence type="predicted"/>
<evidence type="ECO:0000256" key="1">
    <source>
        <dbReference type="SAM" id="Phobius"/>
    </source>
</evidence>
<evidence type="ECO:0000313" key="2">
    <source>
        <dbReference type="EMBL" id="KAI3540737.1"/>
    </source>
</evidence>
<protein>
    <submittedName>
        <fullName evidence="2">Uncharacterized protein</fullName>
    </submittedName>
</protein>
<dbReference type="Proteomes" id="UP001056436">
    <property type="component" value="Unassembled WGS sequence"/>
</dbReference>
<feature type="transmembrane region" description="Helical" evidence="1">
    <location>
        <begin position="54"/>
        <end position="72"/>
    </location>
</feature>
<comment type="caution">
    <text evidence="2">The sequence shown here is derived from an EMBL/GenBank/DDBJ whole genome shotgun (WGS) entry which is preliminary data.</text>
</comment>
<keyword evidence="1" id="KW-0472">Membrane</keyword>
<gene>
    <name evidence="2" type="ORF">CABS02_10953</name>
</gene>
<name>A0A9P9X7H7_9PEZI</name>
<keyword evidence="1" id="KW-0812">Transmembrane</keyword>
<sequence>MQDTQLAPRAHSDIRCLHFLCFVCFFSSHCAVWEVQAPWNPNLFFLAGLLVKPFPTSTTYLLMYMLMFTGLMEKLVGVKKRWRG</sequence>
<organism evidence="2 3">
    <name type="scientific">Colletotrichum abscissum</name>
    <dbReference type="NCBI Taxonomy" id="1671311"/>
    <lineage>
        <taxon>Eukaryota</taxon>
        <taxon>Fungi</taxon>
        <taxon>Dikarya</taxon>
        <taxon>Ascomycota</taxon>
        <taxon>Pezizomycotina</taxon>
        <taxon>Sordariomycetes</taxon>
        <taxon>Hypocreomycetidae</taxon>
        <taxon>Glomerellales</taxon>
        <taxon>Glomerellaceae</taxon>
        <taxon>Colletotrichum</taxon>
        <taxon>Colletotrichum acutatum species complex</taxon>
    </lineage>
</organism>
<dbReference type="EMBL" id="SDAQ01000089">
    <property type="protein sequence ID" value="KAI3540737.1"/>
    <property type="molecule type" value="Genomic_DNA"/>
</dbReference>
<evidence type="ECO:0000313" key="3">
    <source>
        <dbReference type="Proteomes" id="UP001056436"/>
    </source>
</evidence>
<accession>A0A9P9X7H7</accession>
<keyword evidence="1" id="KW-1133">Transmembrane helix</keyword>
<reference evidence="2" key="1">
    <citation type="submission" date="2019-01" db="EMBL/GenBank/DDBJ databases">
        <title>Colletotrichum abscissum LGMF1257.</title>
        <authorList>
            <person name="Baroncelli R."/>
        </authorList>
    </citation>
    <scope>NUCLEOTIDE SEQUENCE</scope>
    <source>
        <strain evidence="2">Ca142</strain>
    </source>
</reference>
<dbReference type="OrthoDB" id="10311903at2759"/>
<keyword evidence="3" id="KW-1185">Reference proteome</keyword>